<name>A0A3S5A2G7_9PLAT</name>
<dbReference type="Proteomes" id="UP000784294">
    <property type="component" value="Unassembled WGS sequence"/>
</dbReference>
<protein>
    <submittedName>
        <fullName evidence="2">Uncharacterized protein</fullName>
    </submittedName>
</protein>
<comment type="caution">
    <text evidence="2">The sequence shown here is derived from an EMBL/GenBank/DDBJ whole genome shotgun (WGS) entry which is preliminary data.</text>
</comment>
<keyword evidence="3" id="KW-1185">Reference proteome</keyword>
<sequence length="149" mass="15885">MHYSVQTLIEFFEPLDYEPCGDATDDLLSLDYMNRNLLSGSQEPSLAGTLADPIPSTPTMEPCPSLPLSLTPPPPPRLLPSSRAPEVAGLRFSAPASPTAQSLALIEAVRNFSQPVQSPLSGSVTPTPKLASSRSSKIDENPVQEPIFA</sequence>
<evidence type="ECO:0000313" key="2">
    <source>
        <dbReference type="EMBL" id="VEL18002.1"/>
    </source>
</evidence>
<proteinExistence type="predicted"/>
<dbReference type="AlphaFoldDB" id="A0A3S5A2G7"/>
<dbReference type="EMBL" id="CAAALY010035231">
    <property type="protein sequence ID" value="VEL18002.1"/>
    <property type="molecule type" value="Genomic_DNA"/>
</dbReference>
<gene>
    <name evidence="2" type="ORF">PXEA_LOCUS11442</name>
</gene>
<evidence type="ECO:0000256" key="1">
    <source>
        <dbReference type="SAM" id="MobiDB-lite"/>
    </source>
</evidence>
<organism evidence="2 3">
    <name type="scientific">Protopolystoma xenopodis</name>
    <dbReference type="NCBI Taxonomy" id="117903"/>
    <lineage>
        <taxon>Eukaryota</taxon>
        <taxon>Metazoa</taxon>
        <taxon>Spiralia</taxon>
        <taxon>Lophotrochozoa</taxon>
        <taxon>Platyhelminthes</taxon>
        <taxon>Monogenea</taxon>
        <taxon>Polyopisthocotylea</taxon>
        <taxon>Polystomatidea</taxon>
        <taxon>Polystomatidae</taxon>
        <taxon>Protopolystoma</taxon>
    </lineage>
</organism>
<feature type="compositionally biased region" description="Polar residues" evidence="1">
    <location>
        <begin position="115"/>
        <end position="135"/>
    </location>
</feature>
<feature type="region of interest" description="Disordered" evidence="1">
    <location>
        <begin position="115"/>
        <end position="149"/>
    </location>
</feature>
<feature type="region of interest" description="Disordered" evidence="1">
    <location>
        <begin position="39"/>
        <end position="83"/>
    </location>
</feature>
<evidence type="ECO:0000313" key="3">
    <source>
        <dbReference type="Proteomes" id="UP000784294"/>
    </source>
</evidence>
<reference evidence="2" key="1">
    <citation type="submission" date="2018-11" db="EMBL/GenBank/DDBJ databases">
        <authorList>
            <consortium name="Pathogen Informatics"/>
        </authorList>
    </citation>
    <scope>NUCLEOTIDE SEQUENCE</scope>
</reference>
<accession>A0A3S5A2G7</accession>